<reference evidence="2 3" key="1">
    <citation type="submission" date="2023-10" db="EMBL/GenBank/DDBJ databases">
        <title>The genome sequence of Streptomyces sp. HUAS YS2.</title>
        <authorList>
            <person name="Mo P."/>
        </authorList>
    </citation>
    <scope>NUCLEOTIDE SEQUENCE [LARGE SCALE GENOMIC DNA]</scope>
    <source>
        <strain evidence="2 3">HUAS YS2</strain>
    </source>
</reference>
<dbReference type="Proteomes" id="UP001301731">
    <property type="component" value="Chromosome"/>
</dbReference>
<name>A0ABZ0LPH7_9ACTN</name>
<protein>
    <recommendedName>
        <fullName evidence="4">PASTA domain-containing protein</fullName>
    </recommendedName>
</protein>
<keyword evidence="3" id="KW-1185">Reference proteome</keyword>
<proteinExistence type="predicted"/>
<feature type="signal peptide" evidence="1">
    <location>
        <begin position="1"/>
        <end position="23"/>
    </location>
</feature>
<evidence type="ECO:0000313" key="3">
    <source>
        <dbReference type="Proteomes" id="UP001301731"/>
    </source>
</evidence>
<feature type="chain" id="PRO_5045545131" description="PASTA domain-containing protein" evidence="1">
    <location>
        <begin position="24"/>
        <end position="116"/>
    </location>
</feature>
<dbReference type="RefSeq" id="WP_318101945.1">
    <property type="nucleotide sequence ID" value="NZ_CP137573.1"/>
</dbReference>
<evidence type="ECO:0000256" key="1">
    <source>
        <dbReference type="SAM" id="SignalP"/>
    </source>
</evidence>
<accession>A0ABZ0LPH7</accession>
<evidence type="ECO:0000313" key="2">
    <source>
        <dbReference type="EMBL" id="WOX21126.1"/>
    </source>
</evidence>
<dbReference type="EMBL" id="CP137573">
    <property type="protein sequence ID" value="WOX21126.1"/>
    <property type="molecule type" value="Genomic_DNA"/>
</dbReference>
<evidence type="ECO:0008006" key="4">
    <source>
        <dbReference type="Google" id="ProtNLM"/>
    </source>
</evidence>
<keyword evidence="1" id="KW-0732">Signal</keyword>
<sequence>MRRGVAVCAIAVVALAAVFAGTADETDEAEPGAEPVPMPDLTGRSLLRAFAAFDHRTRVHVHDVSGGDRRVLWPSRWRVCTQHPVPGSPEGPGRSVTLGVVRKTERCPSKVLTARR</sequence>
<gene>
    <name evidence="2" type="ORF">R2D22_06885</name>
</gene>
<organism evidence="2 3">
    <name type="scientific">Streptomyces solicathayae</name>
    <dbReference type="NCBI Taxonomy" id="3081768"/>
    <lineage>
        <taxon>Bacteria</taxon>
        <taxon>Bacillati</taxon>
        <taxon>Actinomycetota</taxon>
        <taxon>Actinomycetes</taxon>
        <taxon>Kitasatosporales</taxon>
        <taxon>Streptomycetaceae</taxon>
        <taxon>Streptomyces</taxon>
    </lineage>
</organism>